<keyword evidence="2" id="KW-1185">Reference proteome</keyword>
<name>A0A9K3HZS6_HELAN</name>
<dbReference type="AlphaFoldDB" id="A0A9K3HZS6"/>
<comment type="caution">
    <text evidence="1">The sequence shown here is derived from an EMBL/GenBank/DDBJ whole genome shotgun (WGS) entry which is preliminary data.</text>
</comment>
<protein>
    <submittedName>
        <fullName evidence="1">Uncharacterized protein</fullName>
    </submittedName>
</protein>
<accession>A0A9K3HZS6</accession>
<proteinExistence type="predicted"/>
<reference evidence="1" key="1">
    <citation type="journal article" date="2017" name="Nature">
        <title>The sunflower genome provides insights into oil metabolism, flowering and Asterid evolution.</title>
        <authorList>
            <person name="Badouin H."/>
            <person name="Gouzy J."/>
            <person name="Grassa C.J."/>
            <person name="Murat F."/>
            <person name="Staton S.E."/>
            <person name="Cottret L."/>
            <person name="Lelandais-Briere C."/>
            <person name="Owens G.L."/>
            <person name="Carrere S."/>
            <person name="Mayjonade B."/>
            <person name="Legrand L."/>
            <person name="Gill N."/>
            <person name="Kane N.C."/>
            <person name="Bowers J.E."/>
            <person name="Hubner S."/>
            <person name="Bellec A."/>
            <person name="Berard A."/>
            <person name="Berges H."/>
            <person name="Blanchet N."/>
            <person name="Boniface M.C."/>
            <person name="Brunel D."/>
            <person name="Catrice O."/>
            <person name="Chaidir N."/>
            <person name="Claudel C."/>
            <person name="Donnadieu C."/>
            <person name="Faraut T."/>
            <person name="Fievet G."/>
            <person name="Helmstetter N."/>
            <person name="King M."/>
            <person name="Knapp S.J."/>
            <person name="Lai Z."/>
            <person name="Le Paslier M.C."/>
            <person name="Lippi Y."/>
            <person name="Lorenzon L."/>
            <person name="Mandel J.R."/>
            <person name="Marage G."/>
            <person name="Marchand G."/>
            <person name="Marquand E."/>
            <person name="Bret-Mestries E."/>
            <person name="Morien E."/>
            <person name="Nambeesan S."/>
            <person name="Nguyen T."/>
            <person name="Pegot-Espagnet P."/>
            <person name="Pouilly N."/>
            <person name="Raftis F."/>
            <person name="Sallet E."/>
            <person name="Schiex T."/>
            <person name="Thomas J."/>
            <person name="Vandecasteele C."/>
            <person name="Vares D."/>
            <person name="Vear F."/>
            <person name="Vautrin S."/>
            <person name="Crespi M."/>
            <person name="Mangin B."/>
            <person name="Burke J.M."/>
            <person name="Salse J."/>
            <person name="Munos S."/>
            <person name="Vincourt P."/>
            <person name="Rieseberg L.H."/>
            <person name="Langlade N.B."/>
        </authorList>
    </citation>
    <scope>NUCLEOTIDE SEQUENCE</scope>
    <source>
        <tissue evidence="1">Leaves</tissue>
    </source>
</reference>
<dbReference type="Gramene" id="mRNA:HanXRQr2_Chr10g0458961">
    <property type="protein sequence ID" value="CDS:HanXRQr2_Chr10g0458961.1"/>
    <property type="gene ID" value="HanXRQr2_Chr10g0458961"/>
</dbReference>
<evidence type="ECO:0000313" key="1">
    <source>
        <dbReference type="EMBL" id="KAF5787983.1"/>
    </source>
</evidence>
<dbReference type="EMBL" id="MNCJ02000325">
    <property type="protein sequence ID" value="KAF5787983.1"/>
    <property type="molecule type" value="Genomic_DNA"/>
</dbReference>
<dbReference type="Proteomes" id="UP000215914">
    <property type="component" value="Unassembled WGS sequence"/>
</dbReference>
<gene>
    <name evidence="1" type="ORF">HanXRQr2_Chr10g0458961</name>
</gene>
<evidence type="ECO:0000313" key="2">
    <source>
        <dbReference type="Proteomes" id="UP000215914"/>
    </source>
</evidence>
<organism evidence="1 2">
    <name type="scientific">Helianthus annuus</name>
    <name type="common">Common sunflower</name>
    <dbReference type="NCBI Taxonomy" id="4232"/>
    <lineage>
        <taxon>Eukaryota</taxon>
        <taxon>Viridiplantae</taxon>
        <taxon>Streptophyta</taxon>
        <taxon>Embryophyta</taxon>
        <taxon>Tracheophyta</taxon>
        <taxon>Spermatophyta</taxon>
        <taxon>Magnoliopsida</taxon>
        <taxon>eudicotyledons</taxon>
        <taxon>Gunneridae</taxon>
        <taxon>Pentapetalae</taxon>
        <taxon>asterids</taxon>
        <taxon>campanulids</taxon>
        <taxon>Asterales</taxon>
        <taxon>Asteraceae</taxon>
        <taxon>Asteroideae</taxon>
        <taxon>Heliantheae alliance</taxon>
        <taxon>Heliantheae</taxon>
        <taxon>Helianthus</taxon>
    </lineage>
</organism>
<reference evidence="1" key="2">
    <citation type="submission" date="2020-06" db="EMBL/GenBank/DDBJ databases">
        <title>Helianthus annuus Genome sequencing and assembly Release 2.</title>
        <authorList>
            <person name="Gouzy J."/>
            <person name="Langlade N."/>
            <person name="Munos S."/>
        </authorList>
    </citation>
    <scope>NUCLEOTIDE SEQUENCE</scope>
    <source>
        <tissue evidence="1">Leaves</tissue>
    </source>
</reference>
<sequence length="65" mass="7720">MGAQKRVRHYLGIRRGNATSLPYIIWYVIRFRGRNPFKGGGLVTPQRHKPVYYKVQRVDKQEFTN</sequence>